<dbReference type="EMBL" id="FNQR01000007">
    <property type="protein sequence ID" value="SEA71390.1"/>
    <property type="molecule type" value="Genomic_DNA"/>
</dbReference>
<proteinExistence type="predicted"/>
<feature type="transmembrane region" description="Helical" evidence="1">
    <location>
        <begin position="55"/>
        <end position="77"/>
    </location>
</feature>
<dbReference type="RefSeq" id="WP_093044890.1">
    <property type="nucleotide sequence ID" value="NZ_FNQR01000007.1"/>
</dbReference>
<evidence type="ECO:0000313" key="2">
    <source>
        <dbReference type="EMBL" id="SEA71390.1"/>
    </source>
</evidence>
<keyword evidence="3" id="KW-1185">Reference proteome</keyword>
<dbReference type="OrthoDB" id="2706947at2"/>
<evidence type="ECO:0000256" key="1">
    <source>
        <dbReference type="SAM" id="Phobius"/>
    </source>
</evidence>
<protein>
    <submittedName>
        <fullName evidence="2">Uncharacterized protein</fullName>
    </submittedName>
</protein>
<keyword evidence="1" id="KW-0472">Membrane</keyword>
<gene>
    <name evidence="2" type="ORF">SAMN05421743_107109</name>
</gene>
<keyword evidence="1" id="KW-0812">Transmembrane</keyword>
<sequence length="78" mass="8800">MFTVFIVIAIILSIIALIATIYVGKDINKTIAERESDTPEDELARSREYEKAPNLRALSIIYIITFVITIALVVIYIL</sequence>
<feature type="transmembrane region" description="Helical" evidence="1">
    <location>
        <begin position="6"/>
        <end position="24"/>
    </location>
</feature>
<dbReference type="Proteomes" id="UP000198584">
    <property type="component" value="Unassembled WGS sequence"/>
</dbReference>
<dbReference type="AlphaFoldDB" id="A0A1H4DG28"/>
<evidence type="ECO:0000313" key="3">
    <source>
        <dbReference type="Proteomes" id="UP000198584"/>
    </source>
</evidence>
<name>A0A1H4DG28_9BACI</name>
<reference evidence="3" key="1">
    <citation type="submission" date="2016-10" db="EMBL/GenBank/DDBJ databases">
        <authorList>
            <person name="Varghese N."/>
            <person name="Submissions S."/>
        </authorList>
    </citation>
    <scope>NUCLEOTIDE SEQUENCE [LARGE SCALE GENOMIC DNA]</scope>
    <source>
        <strain evidence="3">CCM7597</strain>
    </source>
</reference>
<organism evidence="2 3">
    <name type="scientific">Thalassobacillus cyri</name>
    <dbReference type="NCBI Taxonomy" id="571932"/>
    <lineage>
        <taxon>Bacteria</taxon>
        <taxon>Bacillati</taxon>
        <taxon>Bacillota</taxon>
        <taxon>Bacilli</taxon>
        <taxon>Bacillales</taxon>
        <taxon>Bacillaceae</taxon>
        <taxon>Thalassobacillus</taxon>
    </lineage>
</organism>
<keyword evidence="1" id="KW-1133">Transmembrane helix</keyword>
<accession>A0A1H4DG28</accession>